<organism evidence="2 3">
    <name type="scientific">Desulfuromonas thiophila</name>
    <dbReference type="NCBI Taxonomy" id="57664"/>
    <lineage>
        <taxon>Bacteria</taxon>
        <taxon>Pseudomonadati</taxon>
        <taxon>Thermodesulfobacteriota</taxon>
        <taxon>Desulfuromonadia</taxon>
        <taxon>Desulfuromonadales</taxon>
        <taxon>Desulfuromonadaceae</taxon>
        <taxon>Desulfuromonas</taxon>
    </lineage>
</organism>
<sequence>MTPQQDRGARQTDQHRAGSMARYDTRYGTRRSLTGPWQLEGALNDTSDLRGAIVIPALAEGDELWRCLESLARSPASDRQRFVVAVIINNASDADSALVTQNQRDLHQLRQLGPTSGLRLVWIDASSPGRTLPAASAGVGTARKIACDLLLPYLPAEALLVHLDADCQVAASYFRELGRAWQRPDFDAGVLAYAHPWPTDPVQRQAICAYELYLRCHVAGLHWATSPYAHHSIGSTMVSRARAYVAVGGMNRRRAGEDFYFLQQLAKQYTLQQLKRCRVYPAARLSNRTPFGTGQALQQSLASGQPACTVLPLASYAVLRQWLQLAPQALVQDAATVLDQAAALAPELATFLREQEIKRIWPGLQRNHRDGRARLRAFHQWFDGLKSWQLLRRLSRPENLPGSPLDAVPEFLTLLQLPTSGSPADWLLRLRRLQQKPDANATGP</sequence>
<dbReference type="RefSeq" id="WP_092076827.1">
    <property type="nucleotide sequence ID" value="NZ_FNAQ01000003.1"/>
</dbReference>
<accession>A0A1G6ZZ70</accession>
<protein>
    <recommendedName>
        <fullName evidence="4">Glycosyl transferase family 2</fullName>
    </recommendedName>
</protein>
<dbReference type="AlphaFoldDB" id="A0A1G6ZZ70"/>
<proteinExistence type="predicted"/>
<dbReference type="CDD" id="cd00761">
    <property type="entry name" value="Glyco_tranf_GTA_type"/>
    <property type="match status" value="1"/>
</dbReference>
<dbReference type="InterPro" id="IPR029044">
    <property type="entry name" value="Nucleotide-diphossugar_trans"/>
</dbReference>
<keyword evidence="3" id="KW-1185">Reference proteome</keyword>
<name>A0A1G6ZZ70_9BACT</name>
<evidence type="ECO:0000313" key="2">
    <source>
        <dbReference type="EMBL" id="SDE07810.1"/>
    </source>
</evidence>
<dbReference type="OrthoDB" id="5391853at2"/>
<evidence type="ECO:0000256" key="1">
    <source>
        <dbReference type="SAM" id="MobiDB-lite"/>
    </source>
</evidence>
<reference evidence="3" key="1">
    <citation type="submission" date="2016-10" db="EMBL/GenBank/DDBJ databases">
        <authorList>
            <person name="Varghese N."/>
            <person name="Submissions S."/>
        </authorList>
    </citation>
    <scope>NUCLEOTIDE SEQUENCE [LARGE SCALE GENOMIC DNA]</scope>
    <source>
        <strain evidence="3">DSM 8987</strain>
    </source>
</reference>
<dbReference type="STRING" id="57664.SAMN05661003_103196"/>
<dbReference type="Gene3D" id="3.90.550.10">
    <property type="entry name" value="Spore Coat Polysaccharide Biosynthesis Protein SpsA, Chain A"/>
    <property type="match status" value="1"/>
</dbReference>
<dbReference type="Proteomes" id="UP000243205">
    <property type="component" value="Unassembled WGS sequence"/>
</dbReference>
<dbReference type="SUPFAM" id="SSF53448">
    <property type="entry name" value="Nucleotide-diphospho-sugar transferases"/>
    <property type="match status" value="1"/>
</dbReference>
<feature type="compositionally biased region" description="Basic and acidic residues" evidence="1">
    <location>
        <begin position="7"/>
        <end position="16"/>
    </location>
</feature>
<evidence type="ECO:0000313" key="3">
    <source>
        <dbReference type="Proteomes" id="UP000243205"/>
    </source>
</evidence>
<dbReference type="EMBL" id="FNAQ01000003">
    <property type="protein sequence ID" value="SDE07810.1"/>
    <property type="molecule type" value="Genomic_DNA"/>
</dbReference>
<gene>
    <name evidence="2" type="ORF">SAMN05661003_103196</name>
</gene>
<evidence type="ECO:0008006" key="4">
    <source>
        <dbReference type="Google" id="ProtNLM"/>
    </source>
</evidence>
<feature type="region of interest" description="Disordered" evidence="1">
    <location>
        <begin position="1"/>
        <end position="25"/>
    </location>
</feature>